<proteinExistence type="predicted"/>
<feature type="region of interest" description="Disordered" evidence="1">
    <location>
        <begin position="1"/>
        <end position="43"/>
    </location>
</feature>
<sequence>MTAAGHSDHSSSQAGKHGPPSRRSGRRGEEAGAAESGYSSEVARQVGEATVALGERLRDPGVAHSVEEIEKVMRGFSLTVEGMSGGLSGVTEWLRAAGHVGPLSGHASVMSERLSHIGKELSRLADAIEQAQQRAS</sequence>
<reference evidence="2 3" key="1">
    <citation type="submission" date="2019-03" db="EMBL/GenBank/DDBJ databases">
        <title>Draft genome sequences of novel Actinobacteria.</title>
        <authorList>
            <person name="Sahin N."/>
            <person name="Ay H."/>
            <person name="Saygin H."/>
        </authorList>
    </citation>
    <scope>NUCLEOTIDE SEQUENCE [LARGE SCALE GENOMIC DNA]</scope>
    <source>
        <strain evidence="2 3">5K548</strain>
    </source>
</reference>
<keyword evidence="3" id="KW-1185">Reference proteome</keyword>
<evidence type="ECO:0000313" key="2">
    <source>
        <dbReference type="EMBL" id="TDD80079.1"/>
    </source>
</evidence>
<evidence type="ECO:0000256" key="1">
    <source>
        <dbReference type="SAM" id="MobiDB-lite"/>
    </source>
</evidence>
<feature type="compositionally biased region" description="Low complexity" evidence="1">
    <location>
        <begin position="31"/>
        <end position="43"/>
    </location>
</feature>
<organism evidence="2 3">
    <name type="scientific">Saccharopolyspora karakumensis</name>
    <dbReference type="NCBI Taxonomy" id="2530386"/>
    <lineage>
        <taxon>Bacteria</taxon>
        <taxon>Bacillati</taxon>
        <taxon>Actinomycetota</taxon>
        <taxon>Actinomycetes</taxon>
        <taxon>Pseudonocardiales</taxon>
        <taxon>Pseudonocardiaceae</taxon>
        <taxon>Saccharopolyspora</taxon>
    </lineage>
</organism>
<accession>A0A4R5B5J2</accession>
<dbReference type="Proteomes" id="UP000294723">
    <property type="component" value="Unassembled WGS sequence"/>
</dbReference>
<name>A0A4R5B5J2_9PSEU</name>
<comment type="caution">
    <text evidence="2">The sequence shown here is derived from an EMBL/GenBank/DDBJ whole genome shotgun (WGS) entry which is preliminary data.</text>
</comment>
<dbReference type="AlphaFoldDB" id="A0A4R5B5J2"/>
<protein>
    <submittedName>
        <fullName evidence="2">Uncharacterized protein</fullName>
    </submittedName>
</protein>
<evidence type="ECO:0000313" key="3">
    <source>
        <dbReference type="Proteomes" id="UP000294723"/>
    </source>
</evidence>
<gene>
    <name evidence="2" type="ORF">E1202_30705</name>
</gene>
<dbReference type="RefSeq" id="WP_132686810.1">
    <property type="nucleotide sequence ID" value="NZ_SMLA01000104.1"/>
</dbReference>
<dbReference type="EMBL" id="SMLA01000104">
    <property type="protein sequence ID" value="TDD80079.1"/>
    <property type="molecule type" value="Genomic_DNA"/>
</dbReference>